<evidence type="ECO:0000256" key="10">
    <source>
        <dbReference type="SAM" id="MobiDB-lite"/>
    </source>
</evidence>
<dbReference type="Pfam" id="PF00790">
    <property type="entry name" value="VHS"/>
    <property type="match status" value="1"/>
</dbReference>
<dbReference type="SMART" id="SM00288">
    <property type="entry name" value="VHS"/>
    <property type="match status" value="1"/>
</dbReference>
<dbReference type="InterPro" id="IPR008152">
    <property type="entry name" value="Clathrin_a/b/g-adaptin_app_Ig"/>
</dbReference>
<dbReference type="PROSITE" id="PS50179">
    <property type="entry name" value="VHS"/>
    <property type="match status" value="1"/>
</dbReference>
<dbReference type="Pfam" id="PF18308">
    <property type="entry name" value="GGA_N-GAT"/>
    <property type="match status" value="1"/>
</dbReference>
<feature type="region of interest" description="Disordered" evidence="10">
    <location>
        <begin position="513"/>
        <end position="538"/>
    </location>
</feature>
<evidence type="ECO:0000256" key="2">
    <source>
        <dbReference type="ARBA" id="ARBA00004220"/>
    </source>
</evidence>
<dbReference type="SMART" id="SM00809">
    <property type="entry name" value="Alpha_adaptinC2"/>
    <property type="match status" value="1"/>
</dbReference>
<keyword evidence="7" id="KW-0653">Protein transport</keyword>
<keyword evidence="9" id="KW-0472">Membrane</keyword>
<dbReference type="PANTHER" id="PTHR45905">
    <property type="entry name" value="GOLGI-LOCALIZED, GAMMA-ADAPTIN EAR CONTAINING, ARF BINDING PROTEIN"/>
    <property type="match status" value="1"/>
</dbReference>
<dbReference type="GO" id="GO:0031267">
    <property type="term" value="F:small GTPase binding"/>
    <property type="evidence" value="ECO:0007669"/>
    <property type="project" value="InterPro"/>
</dbReference>
<evidence type="ECO:0000313" key="14">
    <source>
        <dbReference type="EMBL" id="KAK9504047.1"/>
    </source>
</evidence>
<feature type="domain" description="GAT" evidence="13">
    <location>
        <begin position="169"/>
        <end position="295"/>
    </location>
</feature>
<dbReference type="Gene3D" id="1.20.58.160">
    <property type="match status" value="1"/>
</dbReference>
<dbReference type="Gene3D" id="1.25.40.90">
    <property type="match status" value="1"/>
</dbReference>
<dbReference type="Proteomes" id="UP001461498">
    <property type="component" value="Unassembled WGS sequence"/>
</dbReference>
<dbReference type="InterPro" id="IPR013041">
    <property type="entry name" value="Clathrin_app_Ig-like_sf"/>
</dbReference>
<evidence type="ECO:0008006" key="16">
    <source>
        <dbReference type="Google" id="ProtNLM"/>
    </source>
</evidence>
<dbReference type="AlphaFoldDB" id="A0AAW1D0H0"/>
<dbReference type="PROSITE" id="PS50180">
    <property type="entry name" value="GAE"/>
    <property type="match status" value="1"/>
</dbReference>
<evidence type="ECO:0000256" key="9">
    <source>
        <dbReference type="ARBA" id="ARBA00023136"/>
    </source>
</evidence>
<dbReference type="Pfam" id="PF03127">
    <property type="entry name" value="GAT"/>
    <property type="match status" value="1"/>
</dbReference>
<organism evidence="14 15">
    <name type="scientific">Rhynocoris fuscipes</name>
    <dbReference type="NCBI Taxonomy" id="488301"/>
    <lineage>
        <taxon>Eukaryota</taxon>
        <taxon>Metazoa</taxon>
        <taxon>Ecdysozoa</taxon>
        <taxon>Arthropoda</taxon>
        <taxon>Hexapoda</taxon>
        <taxon>Insecta</taxon>
        <taxon>Pterygota</taxon>
        <taxon>Neoptera</taxon>
        <taxon>Paraneoptera</taxon>
        <taxon>Hemiptera</taxon>
        <taxon>Heteroptera</taxon>
        <taxon>Panheteroptera</taxon>
        <taxon>Cimicomorpha</taxon>
        <taxon>Reduviidae</taxon>
        <taxon>Harpactorinae</taxon>
        <taxon>Harpactorini</taxon>
        <taxon>Rhynocoris</taxon>
    </lineage>
</organism>
<feature type="compositionally biased region" description="Low complexity" evidence="10">
    <location>
        <begin position="298"/>
        <end position="309"/>
    </location>
</feature>
<dbReference type="GO" id="GO:0031901">
    <property type="term" value="C:early endosome membrane"/>
    <property type="evidence" value="ECO:0007669"/>
    <property type="project" value="UniProtKB-SubCell"/>
</dbReference>
<dbReference type="GO" id="GO:0006886">
    <property type="term" value="P:intracellular protein transport"/>
    <property type="evidence" value="ECO:0007669"/>
    <property type="project" value="InterPro"/>
</dbReference>
<evidence type="ECO:0000259" key="11">
    <source>
        <dbReference type="PROSITE" id="PS50179"/>
    </source>
</evidence>
<evidence type="ECO:0000259" key="12">
    <source>
        <dbReference type="PROSITE" id="PS50180"/>
    </source>
</evidence>
<keyword evidence="15" id="KW-1185">Reference proteome</keyword>
<sequence length="680" mass="75205">MASQMDIITTSLEALIQRATSVNNQGPDTAAIDAFCGLINREPECAQMAAKFITAKVHSLQEWEALQALLVLETCMKRCGSVFHSEVGKFRFLNELIKLVSPKYLGAHTPESVRRRVLELMYTWTIQYPRESKIKEAYEMLKKQGVVKEEPQMMKEVNTPRQQASILQDEEKSQLLQKLLQSKNPQDLQAANRLIKSMVKEEERRVEEKWRHTVELATVVNNCRLLNEMLDSYQEGVTNDQELELIKELHSTCHSLRPVLFKLANSNAEADFCHDVLTANDELGEVFTRYNQLIEGGNIPNSRNINSSSTQQKLKENTSLLDLTPSPSKENNAESVPGHLDELSQIGLDLSAPPPSDNNKNLGNDHISVLSEVFNDIKLTTSSVNSPKRSVPSYLPLMSDNVMNTPSLMQMASHSHVSTSSQPNKEHTKSKGLEELDLLGETLLKESLSAVKASVSQPKTEPIPVDVLTTSAPSDGDGLISLLDDDVLISCNTSIKSNDDTCVEDLGSTVGGTSSITTSIPEPAPTLTSNTSQSSKSSELLPLGDISITLQDIKPSNVPPFQALDERNDVNTVIHLAKDCPRPDVAVFVVTTSSKRQFPISNFLFQPVVPKSCRLRLLSPSSTVLPAHNPFLPPHAITQIMLIASPNKDPIRLKFVISYIVDEETITEMGEIEELLLAEK</sequence>
<dbReference type="CDD" id="cd03567">
    <property type="entry name" value="VHS_GGA_metazoan"/>
    <property type="match status" value="1"/>
</dbReference>
<evidence type="ECO:0000313" key="15">
    <source>
        <dbReference type="Proteomes" id="UP001461498"/>
    </source>
</evidence>
<dbReference type="InterPro" id="IPR008153">
    <property type="entry name" value="GAE_dom"/>
</dbReference>
<dbReference type="PANTHER" id="PTHR45905:SF1">
    <property type="entry name" value="GOLGI-LOCALIZED, GAMMA-ADAPTIN EAR CONTAINING, ARF BINDING PROTEIN"/>
    <property type="match status" value="1"/>
</dbReference>
<proteinExistence type="inferred from homology"/>
<dbReference type="GO" id="GO:0034394">
    <property type="term" value="P:protein localization to cell surface"/>
    <property type="evidence" value="ECO:0007669"/>
    <property type="project" value="TreeGrafter"/>
</dbReference>
<comment type="caution">
    <text evidence="14">The sequence shown here is derived from an EMBL/GenBank/DDBJ whole genome shotgun (WGS) entry which is preliminary data.</text>
</comment>
<evidence type="ECO:0000256" key="8">
    <source>
        <dbReference type="ARBA" id="ARBA00023034"/>
    </source>
</evidence>
<feature type="compositionally biased region" description="Polar residues" evidence="10">
    <location>
        <begin position="317"/>
        <end position="334"/>
    </location>
</feature>
<dbReference type="InterPro" id="IPR027422">
    <property type="entry name" value="GGA1-3"/>
</dbReference>
<evidence type="ECO:0000256" key="5">
    <source>
        <dbReference type="ARBA" id="ARBA00022753"/>
    </source>
</evidence>
<evidence type="ECO:0000259" key="13">
    <source>
        <dbReference type="PROSITE" id="PS50909"/>
    </source>
</evidence>
<dbReference type="SUPFAM" id="SSF49348">
    <property type="entry name" value="Clathrin adaptor appendage domain"/>
    <property type="match status" value="1"/>
</dbReference>
<keyword evidence="4" id="KW-0813">Transport</keyword>
<dbReference type="EMBL" id="JAPXFL010000007">
    <property type="protein sequence ID" value="KAK9504047.1"/>
    <property type="molecule type" value="Genomic_DNA"/>
</dbReference>
<keyword evidence="6" id="KW-0832">Ubl conjugation</keyword>
<keyword evidence="5" id="KW-0967">Endosome</keyword>
<dbReference type="InterPro" id="IPR002014">
    <property type="entry name" value="VHS_dom"/>
</dbReference>
<dbReference type="SUPFAM" id="SSF89009">
    <property type="entry name" value="GAT-like domain"/>
    <property type="match status" value="1"/>
</dbReference>
<gene>
    <name evidence="14" type="ORF">O3M35_010484</name>
</gene>
<comment type="subcellular location">
    <subcellularLocation>
        <location evidence="2">Early endosome membrane</location>
        <topology evidence="2">Peripheral membrane protein</topology>
    </subcellularLocation>
    <subcellularLocation>
        <location evidence="1">Golgi apparatus</location>
        <location evidence="1">trans-Golgi network membrane</location>
        <topology evidence="1">Peripheral membrane protein</topology>
    </subcellularLocation>
</comment>
<dbReference type="GO" id="GO:0043130">
    <property type="term" value="F:ubiquitin binding"/>
    <property type="evidence" value="ECO:0007669"/>
    <property type="project" value="InterPro"/>
</dbReference>
<evidence type="ECO:0000256" key="3">
    <source>
        <dbReference type="ARBA" id="ARBA00008099"/>
    </source>
</evidence>
<dbReference type="Gene3D" id="1.20.5.170">
    <property type="match status" value="1"/>
</dbReference>
<feature type="domain" description="VHS" evidence="11">
    <location>
        <begin position="19"/>
        <end position="149"/>
    </location>
</feature>
<dbReference type="Pfam" id="PF02883">
    <property type="entry name" value="Alpha_adaptinC2"/>
    <property type="match status" value="1"/>
</dbReference>
<evidence type="ECO:0000256" key="6">
    <source>
        <dbReference type="ARBA" id="ARBA00022843"/>
    </source>
</evidence>
<dbReference type="InterPro" id="IPR041198">
    <property type="entry name" value="GGA_N-GAT"/>
</dbReference>
<dbReference type="SUPFAM" id="SSF48464">
    <property type="entry name" value="ENTH/VHS domain"/>
    <property type="match status" value="1"/>
</dbReference>
<evidence type="ECO:0000256" key="4">
    <source>
        <dbReference type="ARBA" id="ARBA00022448"/>
    </source>
</evidence>
<dbReference type="GO" id="GO:0035091">
    <property type="term" value="F:phosphatidylinositol binding"/>
    <property type="evidence" value="ECO:0007669"/>
    <property type="project" value="InterPro"/>
</dbReference>
<dbReference type="InterPro" id="IPR038425">
    <property type="entry name" value="GAT_sf"/>
</dbReference>
<evidence type="ECO:0000256" key="1">
    <source>
        <dbReference type="ARBA" id="ARBA00004150"/>
    </source>
</evidence>
<keyword evidence="8" id="KW-0333">Golgi apparatus</keyword>
<evidence type="ECO:0000256" key="7">
    <source>
        <dbReference type="ARBA" id="ARBA00022927"/>
    </source>
</evidence>
<reference evidence="14 15" key="1">
    <citation type="submission" date="2022-12" db="EMBL/GenBank/DDBJ databases">
        <title>Chromosome-level genome assembly of true bugs.</title>
        <authorList>
            <person name="Ma L."/>
            <person name="Li H."/>
        </authorList>
    </citation>
    <scope>NUCLEOTIDE SEQUENCE [LARGE SCALE GENOMIC DNA]</scope>
    <source>
        <strain evidence="14">Lab_2022b</strain>
    </source>
</reference>
<comment type="similarity">
    <text evidence="3">Belongs to the GGA protein family.</text>
</comment>
<protein>
    <recommendedName>
        <fullName evidence="16">ADP-ribosylation factor-binding protein GGA1</fullName>
    </recommendedName>
</protein>
<feature type="domain" description="GAE" evidence="12">
    <location>
        <begin position="556"/>
        <end position="676"/>
    </location>
</feature>
<dbReference type="Gene3D" id="2.60.40.1230">
    <property type="match status" value="1"/>
</dbReference>
<dbReference type="GO" id="GO:0005802">
    <property type="term" value="C:trans-Golgi network"/>
    <property type="evidence" value="ECO:0007669"/>
    <property type="project" value="InterPro"/>
</dbReference>
<dbReference type="GO" id="GO:0006893">
    <property type="term" value="P:Golgi to plasma membrane transport"/>
    <property type="evidence" value="ECO:0007669"/>
    <property type="project" value="TreeGrafter"/>
</dbReference>
<dbReference type="PROSITE" id="PS50909">
    <property type="entry name" value="GAT"/>
    <property type="match status" value="1"/>
</dbReference>
<accession>A0AAW1D0H0</accession>
<dbReference type="InterPro" id="IPR004152">
    <property type="entry name" value="GAT_dom"/>
</dbReference>
<dbReference type="InterPro" id="IPR008942">
    <property type="entry name" value="ENTH_VHS"/>
</dbReference>
<name>A0AAW1D0H0_9HEMI</name>
<feature type="region of interest" description="Disordered" evidence="10">
    <location>
        <begin position="298"/>
        <end position="336"/>
    </location>
</feature>